<dbReference type="Proteomes" id="UP001215280">
    <property type="component" value="Unassembled WGS sequence"/>
</dbReference>
<accession>A0AAD7IF05</accession>
<comment type="caution">
    <text evidence="1">The sequence shown here is derived from an EMBL/GenBank/DDBJ whole genome shotgun (WGS) entry which is preliminary data.</text>
</comment>
<sequence length="357" mass="40757">MDPSRSSCREPKGRAAPIQDEKYFFDDGDCVFLAEGVIFKLHQCILSRDPESMFRHMFSIPQGLAQTTFFDPISLSDTSAEFRALCWVLYATPSEIDLQTATGADFTRLVNVAKMSHKYTLPAFEAWALEVILIQCQPPLNRLGTTCTLNELDSLMGLACLCEHTELLRAIETIWISRLTARKKLRWCDALAAGEKYNRRQFQATVYYELNKVVRRTAPDLERGFNSDFNLSNTQLLRLVSGHKMLRDFWELLRQDRLPRIPHICSTTVRGHQLHCRKAWSQIQWPSDSPDLITALESARDEAQEVSPLGSRCFAHHLDTIIEKFISTDMASYFLGPETPGDNSLIIQRKGTSRYSI</sequence>
<protein>
    <recommendedName>
        <fullName evidence="3">BTB domain-containing protein</fullName>
    </recommendedName>
</protein>
<dbReference type="CDD" id="cd18186">
    <property type="entry name" value="BTB_POZ_ZBTB_KLHL-like"/>
    <property type="match status" value="1"/>
</dbReference>
<dbReference type="AlphaFoldDB" id="A0AAD7IF05"/>
<name>A0AAD7IF05_9AGAR</name>
<gene>
    <name evidence="1" type="ORF">DFH07DRAFT_778455</name>
</gene>
<reference evidence="1" key="1">
    <citation type="submission" date="2023-03" db="EMBL/GenBank/DDBJ databases">
        <title>Massive genome expansion in bonnet fungi (Mycena s.s.) driven by repeated elements and novel gene families across ecological guilds.</title>
        <authorList>
            <consortium name="Lawrence Berkeley National Laboratory"/>
            <person name="Harder C.B."/>
            <person name="Miyauchi S."/>
            <person name="Viragh M."/>
            <person name="Kuo A."/>
            <person name="Thoen E."/>
            <person name="Andreopoulos B."/>
            <person name="Lu D."/>
            <person name="Skrede I."/>
            <person name="Drula E."/>
            <person name="Henrissat B."/>
            <person name="Morin E."/>
            <person name="Kohler A."/>
            <person name="Barry K."/>
            <person name="LaButti K."/>
            <person name="Morin E."/>
            <person name="Salamov A."/>
            <person name="Lipzen A."/>
            <person name="Mereny Z."/>
            <person name="Hegedus B."/>
            <person name="Baldrian P."/>
            <person name="Stursova M."/>
            <person name="Weitz H."/>
            <person name="Taylor A."/>
            <person name="Grigoriev I.V."/>
            <person name="Nagy L.G."/>
            <person name="Martin F."/>
            <person name="Kauserud H."/>
        </authorList>
    </citation>
    <scope>NUCLEOTIDE SEQUENCE</scope>
    <source>
        <strain evidence="1">CBHHK188m</strain>
    </source>
</reference>
<keyword evidence="2" id="KW-1185">Reference proteome</keyword>
<dbReference type="EMBL" id="JARJLG010000128">
    <property type="protein sequence ID" value="KAJ7740227.1"/>
    <property type="molecule type" value="Genomic_DNA"/>
</dbReference>
<evidence type="ECO:0000313" key="1">
    <source>
        <dbReference type="EMBL" id="KAJ7740227.1"/>
    </source>
</evidence>
<evidence type="ECO:0008006" key="3">
    <source>
        <dbReference type="Google" id="ProtNLM"/>
    </source>
</evidence>
<evidence type="ECO:0000313" key="2">
    <source>
        <dbReference type="Proteomes" id="UP001215280"/>
    </source>
</evidence>
<organism evidence="1 2">
    <name type="scientific">Mycena maculata</name>
    <dbReference type="NCBI Taxonomy" id="230809"/>
    <lineage>
        <taxon>Eukaryota</taxon>
        <taxon>Fungi</taxon>
        <taxon>Dikarya</taxon>
        <taxon>Basidiomycota</taxon>
        <taxon>Agaricomycotina</taxon>
        <taxon>Agaricomycetes</taxon>
        <taxon>Agaricomycetidae</taxon>
        <taxon>Agaricales</taxon>
        <taxon>Marasmiineae</taxon>
        <taxon>Mycenaceae</taxon>
        <taxon>Mycena</taxon>
    </lineage>
</organism>
<proteinExistence type="predicted"/>